<name>A0A812B6P8_ACAPH</name>
<protein>
    <recommendedName>
        <fullName evidence="6">HMG box domain-containing protein</fullName>
    </recommendedName>
</protein>
<keyword evidence="3" id="KW-0539">Nucleus</keyword>
<comment type="caution">
    <text evidence="4">The sequence shown here is derived from an EMBL/GenBank/DDBJ whole genome shotgun (WGS) entry which is preliminary data.</text>
</comment>
<evidence type="ECO:0000313" key="4">
    <source>
        <dbReference type="EMBL" id="CAE1170672.1"/>
    </source>
</evidence>
<dbReference type="EMBL" id="CAHIKZ030000368">
    <property type="protein sequence ID" value="CAE1170672.1"/>
    <property type="molecule type" value="Genomic_DNA"/>
</dbReference>
<evidence type="ECO:0000256" key="2">
    <source>
        <dbReference type="ARBA" id="ARBA00023125"/>
    </source>
</evidence>
<proteinExistence type="predicted"/>
<dbReference type="GO" id="GO:0031490">
    <property type="term" value="F:chromatin DNA binding"/>
    <property type="evidence" value="ECO:0007669"/>
    <property type="project" value="TreeGrafter"/>
</dbReference>
<evidence type="ECO:0008006" key="6">
    <source>
        <dbReference type="Google" id="ProtNLM"/>
    </source>
</evidence>
<gene>
    <name evidence="4" type="ORF">SPHA_11195</name>
</gene>
<dbReference type="PANTHER" id="PTHR45781">
    <property type="entry name" value="AGAP000281-PA"/>
    <property type="match status" value="1"/>
</dbReference>
<dbReference type="Proteomes" id="UP000597762">
    <property type="component" value="Unassembled WGS sequence"/>
</dbReference>
<evidence type="ECO:0000256" key="1">
    <source>
        <dbReference type="ARBA" id="ARBA00004123"/>
    </source>
</evidence>
<dbReference type="GO" id="GO:0005634">
    <property type="term" value="C:nucleus"/>
    <property type="evidence" value="ECO:0007669"/>
    <property type="project" value="UniProtKB-SubCell"/>
</dbReference>
<comment type="subcellular location">
    <subcellularLocation>
        <location evidence="1">Nucleus</location>
    </subcellularLocation>
</comment>
<dbReference type="InterPro" id="IPR051365">
    <property type="entry name" value="TOX_HMG-box_domain"/>
</dbReference>
<keyword evidence="2" id="KW-0238">DNA-binding</keyword>
<dbReference type="GO" id="GO:0006357">
    <property type="term" value="P:regulation of transcription by RNA polymerase II"/>
    <property type="evidence" value="ECO:0007669"/>
    <property type="project" value="TreeGrafter"/>
</dbReference>
<dbReference type="Gene3D" id="1.10.30.10">
    <property type="entry name" value="High mobility group box domain"/>
    <property type="match status" value="1"/>
</dbReference>
<accession>A0A812B6P8</accession>
<evidence type="ECO:0000313" key="5">
    <source>
        <dbReference type="Proteomes" id="UP000597762"/>
    </source>
</evidence>
<dbReference type="PANTHER" id="PTHR45781:SF1">
    <property type="entry name" value="HMG BOX DOMAIN-CONTAINING PROTEIN"/>
    <property type="match status" value="1"/>
</dbReference>
<evidence type="ECO:0000256" key="3">
    <source>
        <dbReference type="ARBA" id="ARBA00023242"/>
    </source>
</evidence>
<dbReference type="AlphaFoldDB" id="A0A812B6P8"/>
<keyword evidence="5" id="KW-1185">Reference proteome</keyword>
<dbReference type="InterPro" id="IPR036910">
    <property type="entry name" value="HMG_box_dom_sf"/>
</dbReference>
<organism evidence="4 5">
    <name type="scientific">Acanthosepion pharaonis</name>
    <name type="common">Pharaoh cuttlefish</name>
    <name type="synonym">Sepia pharaonis</name>
    <dbReference type="NCBI Taxonomy" id="158019"/>
    <lineage>
        <taxon>Eukaryota</taxon>
        <taxon>Metazoa</taxon>
        <taxon>Spiralia</taxon>
        <taxon>Lophotrochozoa</taxon>
        <taxon>Mollusca</taxon>
        <taxon>Cephalopoda</taxon>
        <taxon>Coleoidea</taxon>
        <taxon>Decapodiformes</taxon>
        <taxon>Sepiida</taxon>
        <taxon>Sepiina</taxon>
        <taxon>Sepiidae</taxon>
        <taxon>Acanthosepion</taxon>
    </lineage>
</organism>
<dbReference type="SUPFAM" id="SSF47095">
    <property type="entry name" value="HMG-box"/>
    <property type="match status" value="1"/>
</dbReference>
<dbReference type="OrthoDB" id="10027956at2759"/>
<reference evidence="4" key="1">
    <citation type="submission" date="2021-01" db="EMBL/GenBank/DDBJ databases">
        <authorList>
            <person name="Li R."/>
            <person name="Bekaert M."/>
        </authorList>
    </citation>
    <scope>NUCLEOTIDE SEQUENCE</scope>
    <source>
        <strain evidence="4">Farmed</strain>
    </source>
</reference>
<sequence>MWDGLDPEHKSVYKKKTETAKKEYLKQLAAYKASLVSQTPADDNNIGSDKSHSRLINAKEALNVNTTAAAANAAAAAAAAAATAAPMNKVNSMNTFNQMTPMHPESPPLQQIPYSSPQQIPPQNVVSRVTVASPVHNSLQQTIVNQAGPRGMCNAGPGMCVRNGCQNNAIDNPGWDSEYCSNECVVSHCRVGLCSQTVQIGRPCCLSVKQQRDVFTGWVATRQATNSFPVK</sequence>